<keyword evidence="3" id="KW-1185">Reference proteome</keyword>
<sequence>MIVRLIVFIAIFFTGLWLYRKFVAFKASQSAKKEQSDEKAPEENMVRCEKCQVFVPLSHAVLDDNKRPFCSKEHLDDFNTQ</sequence>
<dbReference type="RefSeq" id="WP_263530650.1">
    <property type="nucleotide sequence ID" value="NZ_JAOVZB010000004.1"/>
</dbReference>
<keyword evidence="1" id="KW-0812">Transmembrane</keyword>
<dbReference type="NCBIfam" id="NF041023">
    <property type="entry name" value="PP0621_fam"/>
    <property type="match status" value="1"/>
</dbReference>
<proteinExistence type="predicted"/>
<reference evidence="2 3" key="1">
    <citation type="submission" date="2022-10" db="EMBL/GenBank/DDBJ databases">
        <title>Marinomonas transparenta sp. nov. and Marinomonas sargassi sp. nov., isolated from marine alga (Sargassum natans (L.) Gaillon).</title>
        <authorList>
            <person name="Wang Y."/>
        </authorList>
    </citation>
    <scope>NUCLEOTIDE SEQUENCE [LARGE SCALE GENOMIC DNA]</scope>
    <source>
        <strain evidence="2 3">C2222</strain>
    </source>
</reference>
<organism evidence="2 3">
    <name type="scientific">Marinomonas sargassi</name>
    <dbReference type="NCBI Taxonomy" id="2984494"/>
    <lineage>
        <taxon>Bacteria</taxon>
        <taxon>Pseudomonadati</taxon>
        <taxon>Pseudomonadota</taxon>
        <taxon>Gammaproteobacteria</taxon>
        <taxon>Oceanospirillales</taxon>
        <taxon>Oceanospirillaceae</taxon>
        <taxon>Marinomonas</taxon>
    </lineage>
</organism>
<accession>A0ABT2YTQ0</accession>
<feature type="transmembrane region" description="Helical" evidence="1">
    <location>
        <begin position="6"/>
        <end position="23"/>
    </location>
</feature>
<gene>
    <name evidence="2" type="ORF">OFY17_10315</name>
</gene>
<dbReference type="Proteomes" id="UP001209713">
    <property type="component" value="Unassembled WGS sequence"/>
</dbReference>
<evidence type="ECO:0000313" key="3">
    <source>
        <dbReference type="Proteomes" id="UP001209713"/>
    </source>
</evidence>
<protein>
    <submittedName>
        <fullName evidence="2">PP0621 family protein</fullName>
    </submittedName>
</protein>
<comment type="caution">
    <text evidence="2">The sequence shown here is derived from an EMBL/GenBank/DDBJ whole genome shotgun (WGS) entry which is preliminary data.</text>
</comment>
<name>A0ABT2YTQ0_9GAMM</name>
<evidence type="ECO:0000256" key="1">
    <source>
        <dbReference type="SAM" id="Phobius"/>
    </source>
</evidence>
<dbReference type="EMBL" id="JAOVZB010000004">
    <property type="protein sequence ID" value="MCV2403273.1"/>
    <property type="molecule type" value="Genomic_DNA"/>
</dbReference>
<evidence type="ECO:0000313" key="2">
    <source>
        <dbReference type="EMBL" id="MCV2403273.1"/>
    </source>
</evidence>
<dbReference type="InterPro" id="IPR049708">
    <property type="entry name" value="PP0621-like"/>
</dbReference>
<keyword evidence="1" id="KW-1133">Transmembrane helix</keyword>
<keyword evidence="1" id="KW-0472">Membrane</keyword>